<dbReference type="PANTHER" id="PTHR18934">
    <property type="entry name" value="ATP-DEPENDENT RNA HELICASE"/>
    <property type="match status" value="1"/>
</dbReference>
<keyword evidence="4" id="KW-0378">Hydrolase</keyword>
<dbReference type="InterPro" id="IPR027417">
    <property type="entry name" value="P-loop_NTPase"/>
</dbReference>
<feature type="compositionally biased region" description="Basic and acidic residues" evidence="10">
    <location>
        <begin position="262"/>
        <end position="286"/>
    </location>
</feature>
<evidence type="ECO:0000256" key="10">
    <source>
        <dbReference type="SAM" id="MobiDB-lite"/>
    </source>
</evidence>
<dbReference type="SMART" id="SM00847">
    <property type="entry name" value="HA2"/>
    <property type="match status" value="1"/>
</dbReference>
<keyword evidence="3" id="KW-0547">Nucleotide-binding</keyword>
<dbReference type="AlphaFoldDB" id="J4DPS1"/>
<feature type="region of interest" description="Disordered" evidence="10">
    <location>
        <begin position="1"/>
        <end position="42"/>
    </location>
</feature>
<feature type="compositionally biased region" description="Polar residues" evidence="10">
    <location>
        <begin position="86"/>
        <end position="98"/>
    </location>
</feature>
<gene>
    <name evidence="13" type="ORF">TOT_030000457</name>
</gene>
<dbReference type="GO" id="GO:0003723">
    <property type="term" value="F:RNA binding"/>
    <property type="evidence" value="ECO:0007669"/>
    <property type="project" value="TreeGrafter"/>
</dbReference>
<dbReference type="STRING" id="869250.J4DPS1"/>
<feature type="region of interest" description="Disordered" evidence="10">
    <location>
        <begin position="84"/>
        <end position="106"/>
    </location>
</feature>
<evidence type="ECO:0000256" key="2">
    <source>
        <dbReference type="ARBA" id="ARBA00022664"/>
    </source>
</evidence>
<dbReference type="EMBL" id="AP011948">
    <property type="protein sequence ID" value="BAM41194.1"/>
    <property type="molecule type" value="Genomic_DNA"/>
</dbReference>
<evidence type="ECO:0000256" key="4">
    <source>
        <dbReference type="ARBA" id="ARBA00022801"/>
    </source>
</evidence>
<evidence type="ECO:0000259" key="12">
    <source>
        <dbReference type="PROSITE" id="PS51194"/>
    </source>
</evidence>
<dbReference type="RefSeq" id="XP_009691495.1">
    <property type="nucleotide sequence ID" value="XM_009693200.1"/>
</dbReference>
<evidence type="ECO:0000256" key="9">
    <source>
        <dbReference type="ARBA" id="ARBA00047984"/>
    </source>
</evidence>
<sequence length="1155" mass="132365">MDSFEDFQVTRLPKSSKTSAIQTTSYQNQNYSTTSDPDSAKDDTYDRILDHMWYDRDDDSFMMHNNYDEENSYYLKSREKKRLAQLPQNAQHIESQTGKSKDNKKRSQRYIDDSLWELNKLKHGGGGSKLANVELEHLKSSNVHKDESKKIVLVRNVIPPFIYEVYGTDKAKTIEELADTGETFNEIYNKFLNQSVSTVKDPTSDIAVMAKKGSSILRQIKDELERSSTRTRFWDLSNSKIGSLIYSNAGENTSSDAGSSERVVHEADRSRVASGGRRDDPVRDKDLNRDRYINSINVDEDEAELLKVKNDLEEVRRSLPVYQHKHEIVSLIQQFQVIILVGETGSGKTTQLPQYLYESGYGEKGLIGCTQPRRVAAVSVSQRVASEVGSRLGDLVGYSIRFEDVTSSKTVVKFMTDGILLRESLMDPDLDKYSVIIMDEAHERSLNTDVLFGILKSVLTRRWDFRLVVTSATIEADKFASFFGNCPIFHIKGRTYPVSIEYMRSVSNDYVESAVEKCISIHISQPPGDVLIFMTGQDDINITCELLDSKLYKLIQSSSSGKNGLINPFVVLPIYSTLPSELQQKVFKKYPYRKIIVSTNIAETSITFQGIKYVIDSGYCKLKVYNSKIGVDSLQICPISQAAANQRSGRAGRTGPGVCYRLYTQRIFINDLFENNIPEIKRTNLCNVVLLLKSLKIVNLLSFDFIDPPSIEAILSAMLQLYILSAIDELGQMTPVGNKMVQFPLEPPLSKIIITSIDLGCLDELLTVVSVLSSPNIYLVENTVNSERESTSSLEREKFMVPESDHLSLLNIYNNWRNSGYSQGFCSQYKLQYKSLKRSREIKTQLQDIIDSKYKYLTGKAGGSKQEAGEDYYSDSDSFEEERGGHRHHGRHRGKYRDDNYDPDHYREDNFGREHRRENDHDRYYHEDNKDEHQQEEASLREVVKNIVDLNSKEDLVRMCICSGYFNNASKLKGFGEYFNLRSFAPCFLHPTSALYGMGYTPEYVVYHEVVVTTKEYMRFVTTVEPEWLYQLAPNFFYLKNLDNSEMVQKSMDRMENQRLLQDLKFKKNVAEKPKQEAKVDVVHFGSKRLKRRPLENVHSFSAHYSRTPYGHVKIVMYLLRLSLWQEVAQLIQTKFTQMQQRFSLIQGLILNANA</sequence>
<name>J4DPS1_THEOR</name>
<dbReference type="KEGG" id="tot:TOT_030000457"/>
<feature type="compositionally biased region" description="Polar residues" evidence="10">
    <location>
        <begin position="13"/>
        <end position="37"/>
    </location>
</feature>
<evidence type="ECO:0000256" key="7">
    <source>
        <dbReference type="ARBA" id="ARBA00023187"/>
    </source>
</evidence>
<evidence type="ECO:0000313" key="14">
    <source>
        <dbReference type="Proteomes" id="UP000003786"/>
    </source>
</evidence>
<keyword evidence="6" id="KW-0067">ATP-binding</keyword>
<keyword evidence="2" id="KW-0507">mRNA processing</keyword>
<dbReference type="PROSITE" id="PS51192">
    <property type="entry name" value="HELICASE_ATP_BIND_1"/>
    <property type="match status" value="1"/>
</dbReference>
<dbReference type="SMART" id="SM00490">
    <property type="entry name" value="HELICc"/>
    <property type="match status" value="1"/>
</dbReference>
<dbReference type="InterPro" id="IPR002464">
    <property type="entry name" value="DNA/RNA_helicase_DEAH_CS"/>
</dbReference>
<dbReference type="Gene3D" id="1.20.120.1080">
    <property type="match status" value="1"/>
</dbReference>
<dbReference type="InterPro" id="IPR011709">
    <property type="entry name" value="DEAD-box_helicase_OB_fold"/>
</dbReference>
<evidence type="ECO:0000256" key="6">
    <source>
        <dbReference type="ARBA" id="ARBA00022840"/>
    </source>
</evidence>
<dbReference type="FunFam" id="3.40.50.300:FF:000615">
    <property type="entry name" value="pre-mRNA-splicing factor ATP-dependent RNA helicase DEAH7"/>
    <property type="match status" value="1"/>
</dbReference>
<keyword evidence="7" id="KW-0508">mRNA splicing</keyword>
<dbReference type="PROSITE" id="PS00690">
    <property type="entry name" value="DEAH_ATP_HELICASE"/>
    <property type="match status" value="1"/>
</dbReference>
<organism evidence="13 14">
    <name type="scientific">Theileria orientalis strain Shintoku</name>
    <dbReference type="NCBI Taxonomy" id="869250"/>
    <lineage>
        <taxon>Eukaryota</taxon>
        <taxon>Sar</taxon>
        <taxon>Alveolata</taxon>
        <taxon>Apicomplexa</taxon>
        <taxon>Aconoidasida</taxon>
        <taxon>Piroplasmida</taxon>
        <taxon>Theileriidae</taxon>
        <taxon>Theileria</taxon>
    </lineage>
</organism>
<dbReference type="CDD" id="cd18791">
    <property type="entry name" value="SF2_C_RHA"/>
    <property type="match status" value="1"/>
</dbReference>
<dbReference type="GO" id="GO:0006397">
    <property type="term" value="P:mRNA processing"/>
    <property type="evidence" value="ECO:0007669"/>
    <property type="project" value="UniProtKB-KW"/>
</dbReference>
<dbReference type="Pfam" id="PF04408">
    <property type="entry name" value="WHD_HA2"/>
    <property type="match status" value="1"/>
</dbReference>
<feature type="domain" description="Helicase C-terminal" evidence="12">
    <location>
        <begin position="514"/>
        <end position="696"/>
    </location>
</feature>
<feature type="region of interest" description="Disordered" evidence="10">
    <location>
        <begin position="860"/>
        <end position="918"/>
    </location>
</feature>
<keyword evidence="5 13" id="KW-0347">Helicase</keyword>
<evidence type="ECO:0000256" key="3">
    <source>
        <dbReference type="ARBA" id="ARBA00022741"/>
    </source>
</evidence>
<dbReference type="InterPro" id="IPR048333">
    <property type="entry name" value="HA2_WH"/>
</dbReference>
<dbReference type="Gene3D" id="3.40.50.300">
    <property type="entry name" value="P-loop containing nucleotide triphosphate hydrolases"/>
    <property type="match status" value="2"/>
</dbReference>
<evidence type="ECO:0000256" key="5">
    <source>
        <dbReference type="ARBA" id="ARBA00022806"/>
    </source>
</evidence>
<dbReference type="GO" id="GO:0003724">
    <property type="term" value="F:RNA helicase activity"/>
    <property type="evidence" value="ECO:0007669"/>
    <property type="project" value="UniProtKB-EC"/>
</dbReference>
<feature type="compositionally biased region" description="Polar residues" evidence="10">
    <location>
        <begin position="247"/>
        <end position="258"/>
    </location>
</feature>
<evidence type="ECO:0000313" key="13">
    <source>
        <dbReference type="EMBL" id="BAM41194.1"/>
    </source>
</evidence>
<dbReference type="InterPro" id="IPR014001">
    <property type="entry name" value="Helicase_ATP-bd"/>
</dbReference>
<dbReference type="EC" id="3.6.4.13" evidence="1"/>
<dbReference type="Proteomes" id="UP000003786">
    <property type="component" value="Chromosome 3"/>
</dbReference>
<feature type="compositionally biased region" description="Basic and acidic residues" evidence="10">
    <location>
        <begin position="896"/>
        <end position="918"/>
    </location>
</feature>
<dbReference type="OMA" id="VDVMFHR"/>
<dbReference type="Pfam" id="PF21010">
    <property type="entry name" value="HA2_C"/>
    <property type="match status" value="1"/>
</dbReference>
<dbReference type="GO" id="GO:0005524">
    <property type="term" value="F:ATP binding"/>
    <property type="evidence" value="ECO:0007669"/>
    <property type="project" value="UniProtKB-KW"/>
</dbReference>
<dbReference type="FunFam" id="3.40.50.300:FF:000007">
    <property type="entry name" value="Pre-mRNA-splicing factor ATP-dependent RNA helicase"/>
    <property type="match status" value="1"/>
</dbReference>
<proteinExistence type="inferred from homology"/>
<dbReference type="OrthoDB" id="10253254at2759"/>
<evidence type="ECO:0000256" key="1">
    <source>
        <dbReference type="ARBA" id="ARBA00012552"/>
    </source>
</evidence>
<protein>
    <recommendedName>
        <fullName evidence="1">RNA helicase</fullName>
        <ecNumber evidence="1">3.6.4.13</ecNumber>
    </recommendedName>
</protein>
<accession>J4DPS1</accession>
<dbReference type="VEuPathDB" id="PiroplasmaDB:TOT_030000457"/>
<comment type="similarity">
    <text evidence="8">Belongs to the DEAD box helicase family. DEAH subfamily. PRP16 sub-subfamily.</text>
</comment>
<dbReference type="PROSITE" id="PS51194">
    <property type="entry name" value="HELICASE_CTER"/>
    <property type="match status" value="1"/>
</dbReference>
<dbReference type="Pfam" id="PF07717">
    <property type="entry name" value="OB_NTP_bind"/>
    <property type="match status" value="1"/>
</dbReference>
<dbReference type="GeneID" id="20715635"/>
<evidence type="ECO:0000256" key="8">
    <source>
        <dbReference type="ARBA" id="ARBA00038040"/>
    </source>
</evidence>
<dbReference type="SUPFAM" id="SSF52540">
    <property type="entry name" value="P-loop containing nucleoside triphosphate hydrolases"/>
    <property type="match status" value="1"/>
</dbReference>
<comment type="catalytic activity">
    <reaction evidence="9">
        <text>ATP + H2O = ADP + phosphate + H(+)</text>
        <dbReference type="Rhea" id="RHEA:13065"/>
        <dbReference type="ChEBI" id="CHEBI:15377"/>
        <dbReference type="ChEBI" id="CHEBI:15378"/>
        <dbReference type="ChEBI" id="CHEBI:30616"/>
        <dbReference type="ChEBI" id="CHEBI:43474"/>
        <dbReference type="ChEBI" id="CHEBI:456216"/>
        <dbReference type="EC" id="3.6.4.13"/>
    </reaction>
</comment>
<dbReference type="InterPro" id="IPR007502">
    <property type="entry name" value="Helicase-assoc_dom"/>
</dbReference>
<dbReference type="InterPro" id="IPR001650">
    <property type="entry name" value="Helicase_C-like"/>
</dbReference>
<feature type="compositionally biased region" description="Basic residues" evidence="10">
    <location>
        <begin position="885"/>
        <end position="895"/>
    </location>
</feature>
<reference evidence="13 14" key="1">
    <citation type="journal article" date="2012" name="MBio">
        <title>Comparative genome analysis of three eukaryotic parasites with differing abilities to transform leukocytes reveals key mediators of Theileria-induced leukocyte transformation.</title>
        <authorList>
            <person name="Hayashida K."/>
            <person name="Hara Y."/>
            <person name="Abe T."/>
            <person name="Yamasaki C."/>
            <person name="Toyoda A."/>
            <person name="Kosuge T."/>
            <person name="Suzuki Y."/>
            <person name="Sato Y."/>
            <person name="Kawashima S."/>
            <person name="Katayama T."/>
            <person name="Wakaguri H."/>
            <person name="Inoue N."/>
            <person name="Homma K."/>
            <person name="Tada-Umezaki M."/>
            <person name="Yagi Y."/>
            <person name="Fujii Y."/>
            <person name="Habara T."/>
            <person name="Kanehisa M."/>
            <person name="Watanabe H."/>
            <person name="Ito K."/>
            <person name="Gojobori T."/>
            <person name="Sugawara H."/>
            <person name="Imanishi T."/>
            <person name="Weir W."/>
            <person name="Gardner M."/>
            <person name="Pain A."/>
            <person name="Shiels B."/>
            <person name="Hattori M."/>
            <person name="Nene V."/>
            <person name="Sugimoto C."/>
        </authorList>
    </citation>
    <scope>NUCLEOTIDE SEQUENCE [LARGE SCALE GENOMIC DNA]</scope>
    <source>
        <strain evidence="13 14">Shintoku</strain>
    </source>
</reference>
<dbReference type="eggNOG" id="KOG0924">
    <property type="taxonomic scope" value="Eukaryota"/>
</dbReference>
<feature type="region of interest" description="Disordered" evidence="10">
    <location>
        <begin position="247"/>
        <end position="286"/>
    </location>
</feature>
<dbReference type="PANTHER" id="PTHR18934:SF91">
    <property type="entry name" value="PRE-MRNA-SPLICING FACTOR ATP-DEPENDENT RNA HELICASE PRP16"/>
    <property type="match status" value="1"/>
</dbReference>
<feature type="compositionally biased region" description="Acidic residues" evidence="10">
    <location>
        <begin position="869"/>
        <end position="880"/>
    </location>
</feature>
<evidence type="ECO:0000259" key="11">
    <source>
        <dbReference type="PROSITE" id="PS51192"/>
    </source>
</evidence>
<dbReference type="GO" id="GO:0016787">
    <property type="term" value="F:hydrolase activity"/>
    <property type="evidence" value="ECO:0007669"/>
    <property type="project" value="UniProtKB-KW"/>
</dbReference>
<dbReference type="GO" id="GO:0008380">
    <property type="term" value="P:RNA splicing"/>
    <property type="evidence" value="ECO:0007669"/>
    <property type="project" value="UniProtKB-KW"/>
</dbReference>
<dbReference type="SMART" id="SM00487">
    <property type="entry name" value="DEXDc"/>
    <property type="match status" value="1"/>
</dbReference>
<dbReference type="Pfam" id="PF00271">
    <property type="entry name" value="Helicase_C"/>
    <property type="match status" value="1"/>
</dbReference>
<feature type="domain" description="Helicase ATP-binding" evidence="11">
    <location>
        <begin position="329"/>
        <end position="492"/>
    </location>
</feature>
<keyword evidence="14" id="KW-1185">Reference proteome</keyword>